<keyword evidence="1" id="KW-0732">Signal</keyword>
<evidence type="ECO:0000313" key="2">
    <source>
        <dbReference type="EMBL" id="KAJ4391210.1"/>
    </source>
</evidence>
<sequence length="290" mass="31094">MAWWSLRNIAWLCLLGPLNSRVSAQNPAARNLATIQAVYNETVYPRNNMAIQTQGGSVSSLFDPGAKGRISPLGNFTGALDSIEYFYGLAPSPQTNPAGLGIFEAEVVEFTSGCAEVASSLVYLKAGQVNNVTGGLVPGSPVTILKQMAFWRFNASGAVQLYEAFIPTLQQWTNVATGIDLGIGIFQAGDIAVQLCPAIQAGCTGANQVYNDLLDCGAQLLLKDFGSFDEVWADNVVCRQIHVLLTASRPDVHCPHVGPTGGGKCVDIDYRVDYFDDMELFGMANPFMCP</sequence>
<feature type="signal peptide" evidence="1">
    <location>
        <begin position="1"/>
        <end position="24"/>
    </location>
</feature>
<dbReference type="AlphaFoldDB" id="A0A9W8YUE3"/>
<reference evidence="2" key="1">
    <citation type="submission" date="2022-10" db="EMBL/GenBank/DDBJ databases">
        <title>Tapping the CABI collections for fungal endophytes: first genome assemblies for Collariella, Neodidymelliopsis, Ascochyta clinopodiicola, Didymella pomorum, Didymosphaeria variabile, Neocosmospora piperis and Neocucurbitaria cava.</title>
        <authorList>
            <person name="Hill R."/>
        </authorList>
    </citation>
    <scope>NUCLEOTIDE SEQUENCE</scope>
    <source>
        <strain evidence="2">IMI 355082</strain>
    </source>
</reference>
<protein>
    <submittedName>
        <fullName evidence="2">Uncharacterized protein</fullName>
    </submittedName>
</protein>
<proteinExistence type="predicted"/>
<dbReference type="OrthoDB" id="10010954at2759"/>
<accession>A0A9W8YUE3</accession>
<evidence type="ECO:0000313" key="3">
    <source>
        <dbReference type="Proteomes" id="UP001140453"/>
    </source>
</evidence>
<gene>
    <name evidence="2" type="ORF">N0V93_004827</name>
</gene>
<keyword evidence="3" id="KW-1185">Reference proteome</keyword>
<feature type="chain" id="PRO_5040868286" evidence="1">
    <location>
        <begin position="25"/>
        <end position="290"/>
    </location>
</feature>
<organism evidence="2 3">
    <name type="scientific">Gnomoniopsis smithogilvyi</name>
    <dbReference type="NCBI Taxonomy" id="1191159"/>
    <lineage>
        <taxon>Eukaryota</taxon>
        <taxon>Fungi</taxon>
        <taxon>Dikarya</taxon>
        <taxon>Ascomycota</taxon>
        <taxon>Pezizomycotina</taxon>
        <taxon>Sordariomycetes</taxon>
        <taxon>Sordariomycetidae</taxon>
        <taxon>Diaporthales</taxon>
        <taxon>Gnomoniaceae</taxon>
        <taxon>Gnomoniopsis</taxon>
    </lineage>
</organism>
<dbReference type="Proteomes" id="UP001140453">
    <property type="component" value="Unassembled WGS sequence"/>
</dbReference>
<dbReference type="EMBL" id="JAPEVB010000003">
    <property type="protein sequence ID" value="KAJ4391210.1"/>
    <property type="molecule type" value="Genomic_DNA"/>
</dbReference>
<evidence type="ECO:0000256" key="1">
    <source>
        <dbReference type="SAM" id="SignalP"/>
    </source>
</evidence>
<comment type="caution">
    <text evidence="2">The sequence shown here is derived from an EMBL/GenBank/DDBJ whole genome shotgun (WGS) entry which is preliminary data.</text>
</comment>
<name>A0A9W8YUE3_9PEZI</name>